<proteinExistence type="predicted"/>
<reference evidence="1 2" key="1">
    <citation type="submission" date="2018-05" db="EMBL/GenBank/DDBJ databases">
        <title>Marinilabilia rubrum sp. nov., isolated from saltern sediment.</title>
        <authorList>
            <person name="Zhang R."/>
        </authorList>
    </citation>
    <scope>NUCLEOTIDE SEQUENCE [LARGE SCALE GENOMIC DNA]</scope>
    <source>
        <strain evidence="1 2">WTE16</strain>
    </source>
</reference>
<evidence type="ECO:0000313" key="2">
    <source>
        <dbReference type="Proteomes" id="UP000244956"/>
    </source>
</evidence>
<comment type="caution">
    <text evidence="1">The sequence shown here is derived from an EMBL/GenBank/DDBJ whole genome shotgun (WGS) entry which is preliminary data.</text>
</comment>
<dbReference type="AlphaFoldDB" id="A0A2U2B7V9"/>
<sequence>MQGYSTAYSNTVALVNRKTANQKKKIYFTGPISKYFNTPSIGPSCKFSSFDFFSRPYLEVFVYKTKQTVSKFMRVFRKAKPFLAFVNFFTFY</sequence>
<dbReference type="EMBL" id="QEWP01000008">
    <property type="protein sequence ID" value="PWD99148.1"/>
    <property type="molecule type" value="Genomic_DNA"/>
</dbReference>
<name>A0A2U2B7V9_9BACT</name>
<keyword evidence="2" id="KW-1185">Reference proteome</keyword>
<protein>
    <submittedName>
        <fullName evidence="1">Uncharacterized protein</fullName>
    </submittedName>
</protein>
<organism evidence="1 2">
    <name type="scientific">Marinilabilia rubra</name>
    <dbReference type="NCBI Taxonomy" id="2162893"/>
    <lineage>
        <taxon>Bacteria</taxon>
        <taxon>Pseudomonadati</taxon>
        <taxon>Bacteroidota</taxon>
        <taxon>Bacteroidia</taxon>
        <taxon>Marinilabiliales</taxon>
        <taxon>Marinilabiliaceae</taxon>
        <taxon>Marinilabilia</taxon>
    </lineage>
</organism>
<dbReference type="Proteomes" id="UP000244956">
    <property type="component" value="Unassembled WGS sequence"/>
</dbReference>
<accession>A0A2U2B7V9</accession>
<gene>
    <name evidence="1" type="ORF">DDZ16_11150</name>
</gene>
<evidence type="ECO:0000313" key="1">
    <source>
        <dbReference type="EMBL" id="PWD99148.1"/>
    </source>
</evidence>